<reference evidence="2 3" key="1">
    <citation type="submission" date="2023-07" db="EMBL/GenBank/DDBJ databases">
        <title>Comparative genomics of wheat-associated soil bacteria to identify genetic determinants of phenazine resistance.</title>
        <authorList>
            <person name="Mouncey N."/>
        </authorList>
    </citation>
    <scope>NUCLEOTIDE SEQUENCE [LARGE SCALE GENOMIC DNA]</scope>
    <source>
        <strain evidence="2 3">V3I3</strain>
    </source>
</reference>
<proteinExistence type="predicted"/>
<evidence type="ECO:0000313" key="3">
    <source>
        <dbReference type="Proteomes" id="UP001239083"/>
    </source>
</evidence>
<keyword evidence="3" id="KW-1185">Reference proteome</keyword>
<protein>
    <recommendedName>
        <fullName evidence="1">TNT domain-containing protein</fullName>
    </recommendedName>
</protein>
<name>A0ABU0R5A0_9MICO</name>
<dbReference type="Proteomes" id="UP001239083">
    <property type="component" value="Unassembled WGS sequence"/>
</dbReference>
<evidence type="ECO:0000313" key="2">
    <source>
        <dbReference type="EMBL" id="MDQ0893256.1"/>
    </source>
</evidence>
<feature type="domain" description="TNT" evidence="1">
    <location>
        <begin position="115"/>
        <end position="205"/>
    </location>
</feature>
<organism evidence="2 3">
    <name type="scientific">Agromyces ramosus</name>
    <dbReference type="NCBI Taxonomy" id="33879"/>
    <lineage>
        <taxon>Bacteria</taxon>
        <taxon>Bacillati</taxon>
        <taxon>Actinomycetota</taxon>
        <taxon>Actinomycetes</taxon>
        <taxon>Micrococcales</taxon>
        <taxon>Microbacteriaceae</taxon>
        <taxon>Agromyces</taxon>
    </lineage>
</organism>
<dbReference type="EMBL" id="JAUSYY010000001">
    <property type="protein sequence ID" value="MDQ0893256.1"/>
    <property type="molecule type" value="Genomic_DNA"/>
</dbReference>
<dbReference type="InterPro" id="IPR025331">
    <property type="entry name" value="TNT"/>
</dbReference>
<accession>A0ABU0R5A0</accession>
<sequence>MFEDLRRALTERGFTAREVLLPGDGQEPLQGALSLRPSGDGFELVSVDYGREAPLGRWDDAEQAALGLLDYVSRPLPAPERPNATAFAMLGDAASEHYDELRGRLATGGSLLIALPPRLALDRIGALDGVMLFPAGTSVEQRALPPSALVDGASVHRFVSAADVLVRAELVQPWFGQPGGGLRFTIADDFIGIRDLVVTDRLRRVELQPVAA</sequence>
<evidence type="ECO:0000259" key="1">
    <source>
        <dbReference type="Pfam" id="PF14021"/>
    </source>
</evidence>
<gene>
    <name evidence="2" type="ORF">QFZ26_000811</name>
</gene>
<dbReference type="Pfam" id="PF14021">
    <property type="entry name" value="TNT"/>
    <property type="match status" value="1"/>
</dbReference>
<comment type="caution">
    <text evidence="2">The sequence shown here is derived from an EMBL/GenBank/DDBJ whole genome shotgun (WGS) entry which is preliminary data.</text>
</comment>
<dbReference type="RefSeq" id="WP_307039530.1">
    <property type="nucleotide sequence ID" value="NZ_JAUSYY010000001.1"/>
</dbReference>